<dbReference type="CDD" id="cd10027">
    <property type="entry name" value="UDG-F1-like"/>
    <property type="match status" value="1"/>
</dbReference>
<keyword evidence="8 9" id="KW-0234">DNA repair</keyword>
<dbReference type="GO" id="GO:0004844">
    <property type="term" value="F:uracil DNA N-glycosylase activity"/>
    <property type="evidence" value="ECO:0007669"/>
    <property type="project" value="UniProtKB-UniRule"/>
</dbReference>
<keyword evidence="9" id="KW-0963">Cytoplasm</keyword>
<evidence type="ECO:0000256" key="4">
    <source>
        <dbReference type="ARBA" id="ARBA00012030"/>
    </source>
</evidence>
<feature type="active site" description="Proton acceptor" evidence="9 10">
    <location>
        <position position="125"/>
    </location>
</feature>
<feature type="domain" description="Uracil-DNA glycosylase-like" evidence="12">
    <location>
        <begin position="110"/>
        <end position="270"/>
    </location>
</feature>
<evidence type="ECO:0000313" key="13">
    <source>
        <dbReference type="EMBL" id="OKO96750.1"/>
    </source>
</evidence>
<dbReference type="Gene3D" id="3.40.470.10">
    <property type="entry name" value="Uracil-DNA glycosylase-like domain"/>
    <property type="match status" value="1"/>
</dbReference>
<reference evidence="14" key="2">
    <citation type="submission" date="2017-01" db="EMBL/GenBank/DDBJ databases">
        <title>Genome sequencing and annotation of Geobacillus sp. 1017, a Hydrocarbon-Oxidizing Thermophilic Bacterium Isolated from a Heavy Oil Reservoir (China).</title>
        <authorList>
            <person name="Kadnikov V.V."/>
            <person name="Mardanov A.V."/>
            <person name="Poltaraus A.B."/>
            <person name="Sokolova D.S."/>
            <person name="Semenova E.M."/>
            <person name="Ravin N.V."/>
            <person name="Tourova T.P."/>
            <person name="Nazina T.N."/>
        </authorList>
    </citation>
    <scope>NUCLEOTIDE SEQUENCE [LARGE SCALE GENOMIC DNA]</scope>
    <source>
        <strain evidence="14">1017</strain>
    </source>
</reference>
<evidence type="ECO:0000256" key="2">
    <source>
        <dbReference type="ARBA" id="ARBA00002631"/>
    </source>
</evidence>
<dbReference type="NCBIfam" id="NF003588">
    <property type="entry name" value="PRK05254.1-1"/>
    <property type="match status" value="1"/>
</dbReference>
<dbReference type="NCBIfam" id="NF003592">
    <property type="entry name" value="PRK05254.1-5"/>
    <property type="match status" value="1"/>
</dbReference>
<comment type="catalytic activity">
    <reaction evidence="1 9 11">
        <text>Hydrolyzes single-stranded DNA or mismatched double-stranded DNA and polynucleotides, releasing free uracil.</text>
        <dbReference type="EC" id="3.2.2.27"/>
    </reaction>
</comment>
<dbReference type="AlphaFoldDB" id="A0A1Q5T970"/>
<dbReference type="InterPro" id="IPR005122">
    <property type="entry name" value="Uracil-DNA_glycosylase-like"/>
</dbReference>
<dbReference type="PANTHER" id="PTHR11264">
    <property type="entry name" value="URACIL-DNA GLYCOSYLASE"/>
    <property type="match status" value="1"/>
</dbReference>
<evidence type="ECO:0000259" key="12">
    <source>
        <dbReference type="SMART" id="SM00986"/>
    </source>
</evidence>
<evidence type="ECO:0000256" key="5">
    <source>
        <dbReference type="ARBA" id="ARBA00018429"/>
    </source>
</evidence>
<evidence type="ECO:0000256" key="3">
    <source>
        <dbReference type="ARBA" id="ARBA00008184"/>
    </source>
</evidence>
<dbReference type="InterPro" id="IPR002043">
    <property type="entry name" value="UDG_fam1"/>
</dbReference>
<evidence type="ECO:0000256" key="7">
    <source>
        <dbReference type="ARBA" id="ARBA00022801"/>
    </source>
</evidence>
<dbReference type="InterPro" id="IPR018085">
    <property type="entry name" value="Ura-DNA_Glyclase_AS"/>
</dbReference>
<dbReference type="PANTHER" id="PTHR11264:SF0">
    <property type="entry name" value="URACIL-DNA GLYCOSYLASE"/>
    <property type="match status" value="1"/>
</dbReference>
<dbReference type="SUPFAM" id="SSF52141">
    <property type="entry name" value="Uracil-DNA glycosylase-like"/>
    <property type="match status" value="1"/>
</dbReference>
<keyword evidence="6 9" id="KW-0227">DNA damage</keyword>
<evidence type="ECO:0000256" key="1">
    <source>
        <dbReference type="ARBA" id="ARBA00001400"/>
    </source>
</evidence>
<evidence type="ECO:0000256" key="10">
    <source>
        <dbReference type="PROSITE-ProRule" id="PRU10072"/>
    </source>
</evidence>
<comment type="function">
    <text evidence="2 9 11">Excises uracil residues from the DNA which can arise as a result of misincorporation of dUMP residues by DNA polymerase or due to deamination of cytosine.</text>
</comment>
<proteinExistence type="inferred from homology"/>
<dbReference type="NCBIfam" id="TIGR00628">
    <property type="entry name" value="ung"/>
    <property type="match status" value="1"/>
</dbReference>
<dbReference type="NCBIfam" id="NF003589">
    <property type="entry name" value="PRK05254.1-2"/>
    <property type="match status" value="1"/>
</dbReference>
<protein>
    <recommendedName>
        <fullName evidence="5 9">Uracil-DNA glycosylase</fullName>
        <shortName evidence="9">UDG</shortName>
        <ecNumber evidence="4 9">3.2.2.27</ecNumber>
    </recommendedName>
</protein>
<dbReference type="EC" id="3.2.2.27" evidence="4 9"/>
<dbReference type="SMART" id="SM00986">
    <property type="entry name" value="UDG"/>
    <property type="match status" value="1"/>
</dbReference>
<keyword evidence="7 9" id="KW-0378">Hydrolase</keyword>
<dbReference type="EMBL" id="MQMG01000002">
    <property type="protein sequence ID" value="OKO96750.1"/>
    <property type="molecule type" value="Genomic_DNA"/>
</dbReference>
<dbReference type="GO" id="GO:0005737">
    <property type="term" value="C:cytoplasm"/>
    <property type="evidence" value="ECO:0007669"/>
    <property type="project" value="UniProtKB-SubCell"/>
</dbReference>
<dbReference type="Proteomes" id="UP000186030">
    <property type="component" value="Unassembled WGS sequence"/>
</dbReference>
<name>A0A1Q5T970_9BACL</name>
<dbReference type="HAMAP" id="MF_00148">
    <property type="entry name" value="UDG"/>
    <property type="match status" value="1"/>
</dbReference>
<comment type="similarity">
    <text evidence="3 9 11">Belongs to the uracil-DNA glycosylase (UDG) superfamily. UNG family.</text>
</comment>
<accession>A0A1Q5T970</accession>
<evidence type="ECO:0000256" key="6">
    <source>
        <dbReference type="ARBA" id="ARBA00022763"/>
    </source>
</evidence>
<dbReference type="FunFam" id="3.40.470.10:FF:000001">
    <property type="entry name" value="Uracil-DNA glycosylase"/>
    <property type="match status" value="1"/>
</dbReference>
<dbReference type="InterPro" id="IPR036895">
    <property type="entry name" value="Uracil-DNA_glycosylase-like_sf"/>
</dbReference>
<evidence type="ECO:0000256" key="11">
    <source>
        <dbReference type="RuleBase" id="RU003780"/>
    </source>
</evidence>
<dbReference type="GO" id="GO:0097510">
    <property type="term" value="P:base-excision repair, AP site formation via deaminated base removal"/>
    <property type="evidence" value="ECO:0007669"/>
    <property type="project" value="TreeGrafter"/>
</dbReference>
<dbReference type="PROSITE" id="PS00130">
    <property type="entry name" value="U_DNA_GLYCOSYLASE"/>
    <property type="match status" value="1"/>
</dbReference>
<reference evidence="13 14" key="1">
    <citation type="submission" date="2016-11" db="EMBL/GenBank/DDBJ databases">
        <authorList>
            <person name="Kadnikov V."/>
            <person name="Nazina T."/>
        </authorList>
    </citation>
    <scope>NUCLEOTIDE SEQUENCE [LARGE SCALE GENOMIC DNA]</scope>
    <source>
        <strain evidence="13 14">1017</strain>
    </source>
</reference>
<dbReference type="SMART" id="SM00987">
    <property type="entry name" value="UreE_C"/>
    <property type="match status" value="1"/>
</dbReference>
<evidence type="ECO:0000256" key="8">
    <source>
        <dbReference type="ARBA" id="ARBA00023204"/>
    </source>
</evidence>
<dbReference type="NCBIfam" id="NF003591">
    <property type="entry name" value="PRK05254.1-4"/>
    <property type="match status" value="1"/>
</dbReference>
<dbReference type="Pfam" id="PF03167">
    <property type="entry name" value="UDG"/>
    <property type="match status" value="1"/>
</dbReference>
<organism evidence="13 14">
    <name type="scientific">Geobacillus proteiniphilus</name>
    <dbReference type="NCBI Taxonomy" id="860353"/>
    <lineage>
        <taxon>Bacteria</taxon>
        <taxon>Bacillati</taxon>
        <taxon>Bacillota</taxon>
        <taxon>Bacilli</taxon>
        <taxon>Bacillales</taxon>
        <taxon>Anoxybacillaceae</taxon>
        <taxon>Geobacillus</taxon>
    </lineage>
</organism>
<evidence type="ECO:0000313" key="14">
    <source>
        <dbReference type="Proteomes" id="UP000186030"/>
    </source>
</evidence>
<comment type="subcellular location">
    <subcellularLocation>
        <location evidence="9">Cytoplasm</location>
    </subcellularLocation>
</comment>
<evidence type="ECO:0000256" key="9">
    <source>
        <dbReference type="HAMAP-Rule" id="MF_00148"/>
    </source>
</evidence>
<gene>
    <name evidence="9" type="primary">ung</name>
    <name evidence="13" type="ORF">BRO54_0303</name>
</gene>
<comment type="caution">
    <text evidence="13">The sequence shown here is derived from an EMBL/GenBank/DDBJ whole genome shotgun (WGS) entry which is preliminary data.</text>
</comment>
<sequence>MDILIFSSIFYGCGRGLAHFLLGKQVSLWLPQSEHSLRFDAGVFLVTMIKGKKPMAKELLAMPILKNDWAPLLEEEFQKPYYLKLREFLKVEYRTRTIYPDMHDIFNALHYTPYANVKVVLLGQDPYHGPGQAHGLSFSVKPGVPVPPSLVNIFKELHDDLGCYIPDNGYLVKWAEQGVLLLNTVLTVRRGQANSHRGKGWEQFTDRVIELVNEKDDPVVFLLWGRNAQEKKERITNPRHLIIEAPHPSPFSAARGFFGHRPFSRTNAFLMKCGREPIDWQIENIGVRAE</sequence>